<accession>A0ABT5DWR2</accession>
<dbReference type="RefSeq" id="WP_272086552.1">
    <property type="nucleotide sequence ID" value="NZ_JAQNDL010000001.1"/>
</dbReference>
<protein>
    <recommendedName>
        <fullName evidence="3">DUF2398 family protein</fullName>
    </recommendedName>
</protein>
<evidence type="ECO:0000313" key="1">
    <source>
        <dbReference type="EMBL" id="MDC0718072.1"/>
    </source>
</evidence>
<reference evidence="1 2" key="1">
    <citation type="submission" date="2022-11" db="EMBL/GenBank/DDBJ databases">
        <title>Minimal conservation of predation-associated metabolite biosynthetic gene clusters underscores biosynthetic potential of Myxococcota including descriptions for ten novel species: Archangium lansinium sp. nov., Myxococcus landrumus sp. nov., Nannocystis bai.</title>
        <authorList>
            <person name="Ahearne A."/>
            <person name="Stevens C."/>
            <person name="Dowd S."/>
        </authorList>
    </citation>
    <scope>NUCLEOTIDE SEQUENCE [LARGE SCALE GENOMIC DNA]</scope>
    <source>
        <strain evidence="1 2">BB15-2</strain>
    </source>
</reference>
<keyword evidence="2" id="KW-1185">Reference proteome</keyword>
<comment type="caution">
    <text evidence="1">The sequence shown here is derived from an EMBL/GenBank/DDBJ whole genome shotgun (WGS) entry which is preliminary data.</text>
</comment>
<dbReference type="Proteomes" id="UP001221686">
    <property type="component" value="Unassembled WGS sequence"/>
</dbReference>
<evidence type="ECO:0008006" key="3">
    <source>
        <dbReference type="Google" id="ProtNLM"/>
    </source>
</evidence>
<evidence type="ECO:0000313" key="2">
    <source>
        <dbReference type="Proteomes" id="UP001221686"/>
    </source>
</evidence>
<name>A0ABT5DWR2_9BACT</name>
<dbReference type="EMBL" id="JAQNDL010000001">
    <property type="protein sequence ID" value="MDC0718072.1"/>
    <property type="molecule type" value="Genomic_DNA"/>
</dbReference>
<organism evidence="1 2">
    <name type="scientific">Nannocystis bainbridge</name>
    <dbReference type="NCBI Taxonomy" id="2995303"/>
    <lineage>
        <taxon>Bacteria</taxon>
        <taxon>Pseudomonadati</taxon>
        <taxon>Myxococcota</taxon>
        <taxon>Polyangia</taxon>
        <taxon>Nannocystales</taxon>
        <taxon>Nannocystaceae</taxon>
        <taxon>Nannocystis</taxon>
    </lineage>
</organism>
<sequence>MSLDRADAYMDNVAHVTTWEEAAAHMALFLLWASDQGLARAPVAADLRRLPFAEFLAAFVATHPLKFTDDLVSEGQRFAAEHYEAFASEFAPPNRAHSVLHAGEAGWTAAHTWLDEALAVFRRARGEPPGPPQHDLAHAVGELLARCGEPHDEATLTPVIARLSPAVRAALEAPLAREWLRFTVARDKPAQAGPGVMLVRPTPSVEYTNYGAPRLAIRDGRAFAGEADVTAALDIHDRLELFGDEACVEWLLAHVDTGPDGLPRSAWRSLARACLFVRLREAELESPHPIGSVLTREDFQARVAARLGSGERPPVGQFAYVPPRLAGAYLRPWAERVAG</sequence>
<proteinExistence type="predicted"/>
<gene>
    <name evidence="1" type="ORF">POL25_14290</name>
</gene>